<dbReference type="Pfam" id="PF00994">
    <property type="entry name" value="MoCF_biosynth"/>
    <property type="match status" value="1"/>
</dbReference>
<reference evidence="3 4" key="1">
    <citation type="submission" date="2020-02" db="EMBL/GenBank/DDBJ databases">
        <title>Aliifodinibius halophilus 2W32, complete genome.</title>
        <authorList>
            <person name="Li Y."/>
            <person name="Wu S."/>
        </authorList>
    </citation>
    <scope>NUCLEOTIDE SEQUENCE [LARGE SCALE GENOMIC DNA]</scope>
    <source>
        <strain evidence="3 4">2W32</strain>
    </source>
</reference>
<comment type="caution">
    <text evidence="3">The sequence shown here is derived from an EMBL/GenBank/DDBJ whole genome shotgun (WGS) entry which is preliminary data.</text>
</comment>
<accession>A0A6M1TC57</accession>
<dbReference type="Pfam" id="PF18146">
    <property type="entry name" value="CinA_KH"/>
    <property type="match status" value="1"/>
</dbReference>
<dbReference type="NCBIfam" id="TIGR00199">
    <property type="entry name" value="PncC_domain"/>
    <property type="match status" value="1"/>
</dbReference>
<evidence type="ECO:0000313" key="4">
    <source>
        <dbReference type="Proteomes" id="UP000479132"/>
    </source>
</evidence>
<dbReference type="RefSeq" id="WP_165271181.1">
    <property type="nucleotide sequence ID" value="NZ_JAALLS010000028.1"/>
</dbReference>
<dbReference type="InterPro" id="IPR036425">
    <property type="entry name" value="MoaB/Mog-like_dom_sf"/>
</dbReference>
<evidence type="ECO:0000256" key="1">
    <source>
        <dbReference type="HAMAP-Rule" id="MF_00226"/>
    </source>
</evidence>
<dbReference type="InterPro" id="IPR036653">
    <property type="entry name" value="CinA-like_C"/>
</dbReference>
<organism evidence="3 4">
    <name type="scientific">Fodinibius halophilus</name>
    <dbReference type="NCBI Taxonomy" id="1736908"/>
    <lineage>
        <taxon>Bacteria</taxon>
        <taxon>Pseudomonadati</taxon>
        <taxon>Balneolota</taxon>
        <taxon>Balneolia</taxon>
        <taxon>Balneolales</taxon>
        <taxon>Balneolaceae</taxon>
        <taxon>Fodinibius</taxon>
    </lineage>
</organism>
<dbReference type="PANTHER" id="PTHR13939">
    <property type="entry name" value="NICOTINAMIDE-NUCLEOTIDE AMIDOHYDROLASE PNCC"/>
    <property type="match status" value="1"/>
</dbReference>
<dbReference type="InterPro" id="IPR001453">
    <property type="entry name" value="MoaB/Mog_dom"/>
</dbReference>
<gene>
    <name evidence="3" type="ORF">G3569_16455</name>
</gene>
<dbReference type="InterPro" id="IPR050101">
    <property type="entry name" value="CinA"/>
</dbReference>
<dbReference type="InterPro" id="IPR008135">
    <property type="entry name" value="Competence-induced_CinA"/>
</dbReference>
<dbReference type="CDD" id="cd00885">
    <property type="entry name" value="cinA"/>
    <property type="match status" value="1"/>
</dbReference>
<comment type="similarity">
    <text evidence="1">Belongs to the CinA family.</text>
</comment>
<dbReference type="AlphaFoldDB" id="A0A6M1TC57"/>
<dbReference type="SMART" id="SM00852">
    <property type="entry name" value="MoCF_biosynth"/>
    <property type="match status" value="1"/>
</dbReference>
<dbReference type="Gene3D" id="3.90.950.20">
    <property type="entry name" value="CinA-like"/>
    <property type="match status" value="1"/>
</dbReference>
<evidence type="ECO:0000259" key="2">
    <source>
        <dbReference type="SMART" id="SM00852"/>
    </source>
</evidence>
<dbReference type="EMBL" id="JAALLS010000028">
    <property type="protein sequence ID" value="NGP89953.1"/>
    <property type="molecule type" value="Genomic_DNA"/>
</dbReference>
<dbReference type="InterPro" id="IPR041424">
    <property type="entry name" value="CinA_KH"/>
</dbReference>
<evidence type="ECO:0000313" key="3">
    <source>
        <dbReference type="EMBL" id="NGP89953.1"/>
    </source>
</evidence>
<dbReference type="Gene3D" id="3.40.980.10">
    <property type="entry name" value="MoaB/Mog-like domain"/>
    <property type="match status" value="1"/>
</dbReference>
<dbReference type="Pfam" id="PF02464">
    <property type="entry name" value="CinA"/>
    <property type="match status" value="1"/>
</dbReference>
<dbReference type="SUPFAM" id="SSF53218">
    <property type="entry name" value="Molybdenum cofactor biosynthesis proteins"/>
    <property type="match status" value="1"/>
</dbReference>
<dbReference type="SUPFAM" id="SSF142433">
    <property type="entry name" value="CinA-like"/>
    <property type="match status" value="1"/>
</dbReference>
<dbReference type="Proteomes" id="UP000479132">
    <property type="component" value="Unassembled WGS sequence"/>
</dbReference>
<name>A0A6M1TC57_9BACT</name>
<proteinExistence type="inferred from homology"/>
<dbReference type="PANTHER" id="PTHR13939:SF0">
    <property type="entry name" value="NMN AMIDOHYDROLASE-LIKE PROTEIN YFAY"/>
    <property type="match status" value="1"/>
</dbReference>
<dbReference type="HAMAP" id="MF_00226_B">
    <property type="entry name" value="CinA_B"/>
    <property type="match status" value="1"/>
</dbReference>
<keyword evidence="4" id="KW-1185">Reference proteome</keyword>
<protein>
    <recommendedName>
        <fullName evidence="1">CinA-like protein</fullName>
    </recommendedName>
</protein>
<dbReference type="NCBIfam" id="NF001813">
    <property type="entry name" value="PRK00549.1"/>
    <property type="match status" value="1"/>
</dbReference>
<feature type="domain" description="MoaB/Mog" evidence="2">
    <location>
        <begin position="4"/>
        <end position="170"/>
    </location>
</feature>
<dbReference type="PIRSF" id="PIRSF006728">
    <property type="entry name" value="CinA"/>
    <property type="match status" value="1"/>
</dbReference>
<sequence>MQCHIISIGNELLIGDTVNTNASWLGDVLTNMGVEVTHIHTIGDNYGILKRTLEHALEQADLVITTGGLGPTHDDITKKVVTELFGCELNVDEEILNFIKKIFRERNIPFSKSNYHQAEVPDCCEPLFNTQGTAPGLWFDSDRTKLAVLPGVPYEMKHLMNEKVLPKIKSSNGNTTFRYSHYITTAGVGESTLSDTIIEGLSSILPKEISVAYLPSPQGTRIRISAYGNSQKAVDEKIEPVIAHIKEKAGYLIIGEGKDLTLAQSVGEILADNKFWLATAESCTGGYIANAVTDIPGSSRYFKGGVNAYSNEVKTTQLGVRKDTLEKHGAVSKAVALQMAKGAAKRLNADIAISTTGIAGPGGGTDKKPVGTVWIGFYSEKRHFALHARFTNDRLINKERSAAVALEMVRRCILDIDEMPYGLKKNEA</sequence>
<dbReference type="NCBIfam" id="TIGR00177">
    <property type="entry name" value="molyb_syn"/>
    <property type="match status" value="1"/>
</dbReference>
<dbReference type="NCBIfam" id="TIGR00200">
    <property type="entry name" value="cinA_nterm"/>
    <property type="match status" value="1"/>
</dbReference>
<dbReference type="InterPro" id="IPR008136">
    <property type="entry name" value="CinA_C"/>
</dbReference>